<dbReference type="NCBIfam" id="NF046101">
    <property type="entry name" value="PA3496_fam"/>
    <property type="match status" value="1"/>
</dbReference>
<evidence type="ECO:0000313" key="2">
    <source>
        <dbReference type="Proteomes" id="UP000319732"/>
    </source>
</evidence>
<dbReference type="EMBL" id="VHSG01000006">
    <property type="protein sequence ID" value="TQV84161.1"/>
    <property type="molecule type" value="Genomic_DNA"/>
</dbReference>
<reference evidence="1 2" key="1">
    <citation type="submission" date="2019-06" db="EMBL/GenBank/DDBJ databases">
        <title>Whole genome sequence for Cellvibrionaceae sp. R142.</title>
        <authorList>
            <person name="Wang G."/>
        </authorList>
    </citation>
    <scope>NUCLEOTIDE SEQUENCE [LARGE SCALE GENOMIC DNA]</scope>
    <source>
        <strain evidence="1 2">R142</strain>
    </source>
</reference>
<comment type="caution">
    <text evidence="1">The sequence shown here is derived from an EMBL/GenBank/DDBJ whole genome shotgun (WGS) entry which is preliminary data.</text>
</comment>
<dbReference type="Pfam" id="PF26620">
    <property type="entry name" value="DUF8197"/>
    <property type="match status" value="1"/>
</dbReference>
<keyword evidence="2" id="KW-1185">Reference proteome</keyword>
<protein>
    <submittedName>
        <fullName evidence="1">Uncharacterized protein</fullName>
    </submittedName>
</protein>
<gene>
    <name evidence="1" type="ORF">FKG94_05725</name>
</gene>
<dbReference type="AlphaFoldDB" id="A0A545U3V5"/>
<name>A0A545U3V5_9GAMM</name>
<proteinExistence type="predicted"/>
<dbReference type="RefSeq" id="WP_142903241.1">
    <property type="nucleotide sequence ID" value="NZ_ML660089.1"/>
</dbReference>
<sequence length="59" mass="7042">MNNTDTLEPMVDLDDLAEAEIILSPTVKPLDSRRRLEDKLEEYRLRKETREFDFDLESE</sequence>
<dbReference type="Proteomes" id="UP000319732">
    <property type="component" value="Unassembled WGS sequence"/>
</dbReference>
<dbReference type="OrthoDB" id="6402319at2"/>
<dbReference type="InterPro" id="IPR058059">
    <property type="entry name" value="PA3496-like"/>
</dbReference>
<evidence type="ECO:0000313" key="1">
    <source>
        <dbReference type="EMBL" id="TQV84161.1"/>
    </source>
</evidence>
<accession>A0A545U3V5</accession>
<organism evidence="1 2">
    <name type="scientific">Exilibacterium tricleocarpae</name>
    <dbReference type="NCBI Taxonomy" id="2591008"/>
    <lineage>
        <taxon>Bacteria</taxon>
        <taxon>Pseudomonadati</taxon>
        <taxon>Pseudomonadota</taxon>
        <taxon>Gammaproteobacteria</taxon>
        <taxon>Cellvibrionales</taxon>
        <taxon>Cellvibrionaceae</taxon>
        <taxon>Exilibacterium</taxon>
    </lineage>
</organism>
<dbReference type="InterPro" id="IPR058510">
    <property type="entry name" value="DUF8197"/>
</dbReference>